<dbReference type="EMBL" id="MK500328">
    <property type="protein sequence ID" value="QBK85851.1"/>
    <property type="molecule type" value="Genomic_DNA"/>
</dbReference>
<protein>
    <submittedName>
        <fullName evidence="1">Uncharacterized protein</fullName>
    </submittedName>
</protein>
<gene>
    <name evidence="1" type="ORF">LCMAC101_04460</name>
</gene>
<name>A0A481YRJ9_9VIRU</name>
<proteinExistence type="predicted"/>
<evidence type="ECO:0000313" key="1">
    <source>
        <dbReference type="EMBL" id="QBK85851.1"/>
    </source>
</evidence>
<reference evidence="1" key="1">
    <citation type="journal article" date="2019" name="MBio">
        <title>Virus Genomes from Deep Sea Sediments Expand the Ocean Megavirome and Support Independent Origins of Viral Gigantism.</title>
        <authorList>
            <person name="Backstrom D."/>
            <person name="Yutin N."/>
            <person name="Jorgensen S.L."/>
            <person name="Dharamshi J."/>
            <person name="Homa F."/>
            <person name="Zaremba-Niedwiedzka K."/>
            <person name="Spang A."/>
            <person name="Wolf Y.I."/>
            <person name="Koonin E.V."/>
            <person name="Ettema T.J."/>
        </authorList>
    </citation>
    <scope>NUCLEOTIDE SEQUENCE</scope>
</reference>
<organism evidence="1">
    <name type="scientific">Marseillevirus LCMAC101</name>
    <dbReference type="NCBI Taxonomy" id="2506602"/>
    <lineage>
        <taxon>Viruses</taxon>
        <taxon>Varidnaviria</taxon>
        <taxon>Bamfordvirae</taxon>
        <taxon>Nucleocytoviricota</taxon>
        <taxon>Megaviricetes</taxon>
        <taxon>Pimascovirales</taxon>
        <taxon>Pimascovirales incertae sedis</taxon>
        <taxon>Marseilleviridae</taxon>
    </lineage>
</organism>
<sequence length="38" mass="4204">MENIDPEDEDEWEMPLEEQMGLGAGPAGGVMLEDWQGP</sequence>
<accession>A0A481YRJ9</accession>